<dbReference type="PROSITE" id="PS00178">
    <property type="entry name" value="AA_TRNA_LIGASE_I"/>
    <property type="match status" value="1"/>
</dbReference>
<dbReference type="Proteomes" id="UP000682733">
    <property type="component" value="Unassembled WGS sequence"/>
</dbReference>
<keyword evidence="2" id="KW-0436">Ligase</keyword>
<comment type="caution">
    <text evidence="10">The sequence shown here is derived from an EMBL/GenBank/DDBJ whole genome shotgun (WGS) entry which is preliminary data.</text>
</comment>
<dbReference type="SUPFAM" id="SSF52374">
    <property type="entry name" value="Nucleotidylyl transferase"/>
    <property type="match status" value="1"/>
</dbReference>
<evidence type="ECO:0000256" key="4">
    <source>
        <dbReference type="ARBA" id="ARBA00022840"/>
    </source>
</evidence>
<evidence type="ECO:0000256" key="5">
    <source>
        <dbReference type="ARBA" id="ARBA00022917"/>
    </source>
</evidence>
<evidence type="ECO:0000256" key="2">
    <source>
        <dbReference type="ARBA" id="ARBA00022598"/>
    </source>
</evidence>
<dbReference type="GO" id="GO:0005829">
    <property type="term" value="C:cytosol"/>
    <property type="evidence" value="ECO:0007669"/>
    <property type="project" value="TreeGrafter"/>
</dbReference>
<organism evidence="10 11">
    <name type="scientific">Didymodactylos carnosus</name>
    <dbReference type="NCBI Taxonomy" id="1234261"/>
    <lineage>
        <taxon>Eukaryota</taxon>
        <taxon>Metazoa</taxon>
        <taxon>Spiralia</taxon>
        <taxon>Gnathifera</taxon>
        <taxon>Rotifera</taxon>
        <taxon>Eurotatoria</taxon>
        <taxon>Bdelloidea</taxon>
        <taxon>Philodinida</taxon>
        <taxon>Philodinidae</taxon>
        <taxon>Didymodactylos</taxon>
    </lineage>
</organism>
<evidence type="ECO:0000256" key="7">
    <source>
        <dbReference type="ARBA" id="ARBA00029936"/>
    </source>
</evidence>
<evidence type="ECO:0000313" key="9">
    <source>
        <dbReference type="EMBL" id="CAF0838206.1"/>
    </source>
</evidence>
<dbReference type="InterPro" id="IPR001412">
    <property type="entry name" value="aa-tRNA-synth_I_CS"/>
</dbReference>
<accession>A0A8S2HAU8</accession>
<reference evidence="10" key="1">
    <citation type="submission" date="2021-02" db="EMBL/GenBank/DDBJ databases">
        <authorList>
            <person name="Nowell W R."/>
        </authorList>
    </citation>
    <scope>NUCLEOTIDE SEQUENCE</scope>
</reference>
<gene>
    <name evidence="9" type="ORF">OVA965_LOCUS6505</name>
    <name evidence="10" type="ORF">TMI583_LOCUS6501</name>
</gene>
<sequence>MSELAKKYSHLELEQEISAHWQKQKPLAFSPQAKPFTIVLPPPNVTGDLHLGHAWDGAIQDLLVRFKRLNGYKVAFIPGMDHAGIATQVKFEKLLKQQKQSREQLGKELFLEELNNPITNILLPIVADLSADPEFGTGIVKVTPAHDQTDFEIGQRHGFKPILAIGPNGKMLAVAQEFVGIDRLLCRQQLIDKLTKNGSLVETKIHLGTLSRSERTGDISEMLLSEQWFIKMQPLAKLVLKLQNTKDATRFSPPRFAKSLKQ</sequence>
<evidence type="ECO:0000256" key="3">
    <source>
        <dbReference type="ARBA" id="ARBA00022741"/>
    </source>
</evidence>
<keyword evidence="6" id="KW-0030">Aminoacyl-tRNA synthetase</keyword>
<dbReference type="InterPro" id="IPR014729">
    <property type="entry name" value="Rossmann-like_a/b/a_fold"/>
</dbReference>
<evidence type="ECO:0000259" key="8">
    <source>
        <dbReference type="Pfam" id="PF00133"/>
    </source>
</evidence>
<dbReference type="GO" id="GO:0005524">
    <property type="term" value="F:ATP binding"/>
    <property type="evidence" value="ECO:0007669"/>
    <property type="project" value="UniProtKB-KW"/>
</dbReference>
<dbReference type="EMBL" id="CAJOBA010001970">
    <property type="protein sequence ID" value="CAF3623093.1"/>
    <property type="molecule type" value="Genomic_DNA"/>
</dbReference>
<feature type="domain" description="Aminoacyl-tRNA synthetase class Ia" evidence="8">
    <location>
        <begin position="21"/>
        <end position="114"/>
    </location>
</feature>
<evidence type="ECO:0000313" key="11">
    <source>
        <dbReference type="Proteomes" id="UP000682733"/>
    </source>
</evidence>
<dbReference type="PANTHER" id="PTHR11946:SF93">
    <property type="entry name" value="VALINE--TRNA LIGASE, CHLOROPLASTIC_MITOCHONDRIAL 2"/>
    <property type="match status" value="1"/>
</dbReference>
<evidence type="ECO:0000313" key="10">
    <source>
        <dbReference type="EMBL" id="CAF3623093.1"/>
    </source>
</evidence>
<dbReference type="EC" id="6.1.1.9" evidence="1"/>
<name>A0A8S2HAU8_9BILA</name>
<keyword evidence="4" id="KW-0067">ATP-binding</keyword>
<dbReference type="InterPro" id="IPR002300">
    <property type="entry name" value="aa-tRNA-synth_Ia"/>
</dbReference>
<dbReference type="Gene3D" id="3.40.50.620">
    <property type="entry name" value="HUPs"/>
    <property type="match status" value="1"/>
</dbReference>
<dbReference type="AlphaFoldDB" id="A0A8S2HAU8"/>
<dbReference type="PANTHER" id="PTHR11946">
    <property type="entry name" value="VALYL-TRNA SYNTHETASES"/>
    <property type="match status" value="1"/>
</dbReference>
<keyword evidence="3" id="KW-0547">Nucleotide-binding</keyword>
<proteinExistence type="predicted"/>
<protein>
    <recommendedName>
        <fullName evidence="1">valine--tRNA ligase</fullName>
        <ecNumber evidence="1">6.1.1.9</ecNumber>
    </recommendedName>
    <alternativeName>
        <fullName evidence="7">Valyl-tRNA synthetase</fullName>
    </alternativeName>
</protein>
<dbReference type="GO" id="GO:0006438">
    <property type="term" value="P:valyl-tRNA aminoacylation"/>
    <property type="evidence" value="ECO:0007669"/>
    <property type="project" value="InterPro"/>
</dbReference>
<dbReference type="EMBL" id="CAJNOK010001970">
    <property type="protein sequence ID" value="CAF0838206.1"/>
    <property type="molecule type" value="Genomic_DNA"/>
</dbReference>
<dbReference type="Pfam" id="PF00133">
    <property type="entry name" value="tRNA-synt_1"/>
    <property type="match status" value="1"/>
</dbReference>
<dbReference type="InterPro" id="IPR002303">
    <property type="entry name" value="Valyl-tRNA_ligase"/>
</dbReference>
<keyword evidence="5" id="KW-0648">Protein biosynthesis</keyword>
<evidence type="ECO:0000256" key="6">
    <source>
        <dbReference type="ARBA" id="ARBA00023146"/>
    </source>
</evidence>
<dbReference type="GO" id="GO:0004832">
    <property type="term" value="F:valine-tRNA ligase activity"/>
    <property type="evidence" value="ECO:0007669"/>
    <property type="project" value="UniProtKB-EC"/>
</dbReference>
<evidence type="ECO:0000256" key="1">
    <source>
        <dbReference type="ARBA" id="ARBA00013169"/>
    </source>
</evidence>
<dbReference type="Proteomes" id="UP000677228">
    <property type="component" value="Unassembled WGS sequence"/>
</dbReference>